<protein>
    <submittedName>
        <fullName evidence="2">Uncharacterized protein</fullName>
    </submittedName>
</protein>
<sequence length="175" mass="19485">MYASAETCAKLRSSKKAEKFQRKIERQNNRRIEAQPPQSKPAVVVAIPKTTIVKAIPKEAPTIIYVAGKYLGEIQNNFDKISSTGAVLLFDPVMKIGTQSSAAVSVYGNYEARDKAIKMMGNLVKKQKALHSLPSEMVTVPNLVMVKLHEKMQDIVTRTGVTKIDMKALVRYQHI</sequence>
<accession>A0AC35GTC4</accession>
<evidence type="ECO:0000313" key="1">
    <source>
        <dbReference type="Proteomes" id="UP000887580"/>
    </source>
</evidence>
<dbReference type="WBParaSite" id="PS1159_v2.g8483.t1">
    <property type="protein sequence ID" value="PS1159_v2.g8483.t1"/>
    <property type="gene ID" value="PS1159_v2.g8483"/>
</dbReference>
<name>A0AC35GTC4_9BILA</name>
<evidence type="ECO:0000313" key="2">
    <source>
        <dbReference type="WBParaSite" id="PS1159_v2.g8483.t1"/>
    </source>
</evidence>
<organism evidence="1 2">
    <name type="scientific">Panagrolaimus sp. PS1159</name>
    <dbReference type="NCBI Taxonomy" id="55785"/>
    <lineage>
        <taxon>Eukaryota</taxon>
        <taxon>Metazoa</taxon>
        <taxon>Ecdysozoa</taxon>
        <taxon>Nematoda</taxon>
        <taxon>Chromadorea</taxon>
        <taxon>Rhabditida</taxon>
        <taxon>Tylenchina</taxon>
        <taxon>Panagrolaimomorpha</taxon>
        <taxon>Panagrolaimoidea</taxon>
        <taxon>Panagrolaimidae</taxon>
        <taxon>Panagrolaimus</taxon>
    </lineage>
</organism>
<reference evidence="2" key="1">
    <citation type="submission" date="2022-11" db="UniProtKB">
        <authorList>
            <consortium name="WormBaseParasite"/>
        </authorList>
    </citation>
    <scope>IDENTIFICATION</scope>
</reference>
<proteinExistence type="predicted"/>
<dbReference type="Proteomes" id="UP000887580">
    <property type="component" value="Unplaced"/>
</dbReference>